<proteinExistence type="predicted"/>
<dbReference type="AlphaFoldDB" id="A0A0N0XY08"/>
<evidence type="ECO:0000313" key="2">
    <source>
        <dbReference type="EMBL" id="KPC65328.1"/>
    </source>
</evidence>
<dbReference type="RefSeq" id="WP_053923047.1">
    <property type="nucleotide sequence ID" value="NZ_LGKG01000046.1"/>
</dbReference>
<comment type="caution">
    <text evidence="2">The sequence shown here is derived from an EMBL/GenBank/DDBJ whole genome shotgun (WGS) entry which is preliminary data.</text>
</comment>
<dbReference type="PATRIC" id="fig|66876.3.peg.1808"/>
<name>A0A0N0XY08_9ACTN</name>
<protein>
    <submittedName>
        <fullName evidence="2">Uncharacterized protein</fullName>
    </submittedName>
</protein>
<feature type="compositionally biased region" description="Basic and acidic residues" evidence="1">
    <location>
        <begin position="60"/>
        <end position="76"/>
    </location>
</feature>
<dbReference type="EMBL" id="LGKG01000046">
    <property type="protein sequence ID" value="KPC65328.1"/>
    <property type="molecule type" value="Genomic_DNA"/>
</dbReference>
<accession>A0A0N0XY08</accession>
<sequence length="76" mass="8616">MTEDAANIDRQQLMAEALQEYAACSDPQLDWILGLVRHRIGAARRMGVPVPDDLASRVSRLSEKRSQPLDEREPRD</sequence>
<evidence type="ECO:0000256" key="1">
    <source>
        <dbReference type="SAM" id="MobiDB-lite"/>
    </source>
</evidence>
<organism evidence="2 3">
    <name type="scientific">Streptomyces chattanoogensis</name>
    <dbReference type="NCBI Taxonomy" id="66876"/>
    <lineage>
        <taxon>Bacteria</taxon>
        <taxon>Bacillati</taxon>
        <taxon>Actinomycetota</taxon>
        <taxon>Actinomycetes</taxon>
        <taxon>Kitasatosporales</taxon>
        <taxon>Streptomycetaceae</taxon>
        <taxon>Streptomyces</taxon>
    </lineage>
</organism>
<dbReference type="Proteomes" id="UP000037982">
    <property type="component" value="Unassembled WGS sequence"/>
</dbReference>
<gene>
    <name evidence="2" type="ORF">ADL29_08245</name>
</gene>
<reference evidence="3" key="1">
    <citation type="submission" date="2015-07" db="EMBL/GenBank/DDBJ databases">
        <authorList>
            <person name="Ju K.-S."/>
            <person name="Doroghazi J.R."/>
            <person name="Metcalf W.W."/>
        </authorList>
    </citation>
    <scope>NUCLEOTIDE SEQUENCE [LARGE SCALE GENOMIC DNA]</scope>
    <source>
        <strain evidence="3">NRRL ISP-5002</strain>
    </source>
</reference>
<feature type="region of interest" description="Disordered" evidence="1">
    <location>
        <begin position="52"/>
        <end position="76"/>
    </location>
</feature>
<evidence type="ECO:0000313" key="3">
    <source>
        <dbReference type="Proteomes" id="UP000037982"/>
    </source>
</evidence>
<keyword evidence="3" id="KW-1185">Reference proteome</keyword>